<keyword evidence="3" id="KW-0336">GPI-anchor</keyword>
<comment type="caution">
    <text evidence="13">The sequence shown here is derived from an EMBL/GenBank/DDBJ whole genome shotgun (WGS) entry which is preliminary data.</text>
</comment>
<evidence type="ECO:0000256" key="8">
    <source>
        <dbReference type="ARBA" id="ARBA00023288"/>
    </source>
</evidence>
<comment type="similarity">
    <text evidence="9">Belongs to the early nodulin-like (ENODL) family.</text>
</comment>
<keyword evidence="8" id="KW-0449">Lipoprotein</keyword>
<feature type="signal peptide" evidence="11">
    <location>
        <begin position="1"/>
        <end position="26"/>
    </location>
</feature>
<dbReference type="Gene3D" id="2.60.40.420">
    <property type="entry name" value="Cupredoxins - blue copper proteins"/>
    <property type="match status" value="1"/>
</dbReference>
<feature type="domain" description="Phytocyanin" evidence="12">
    <location>
        <begin position="28"/>
        <end position="131"/>
    </location>
</feature>
<keyword evidence="6" id="KW-1015">Disulfide bond</keyword>
<evidence type="ECO:0000313" key="13">
    <source>
        <dbReference type="EMBL" id="KAK7294243.1"/>
    </source>
</evidence>
<evidence type="ECO:0000313" key="14">
    <source>
        <dbReference type="Proteomes" id="UP001359559"/>
    </source>
</evidence>
<feature type="chain" id="PRO_5042865180" description="Phytocyanin domain-containing protein" evidence="11">
    <location>
        <begin position="27"/>
        <end position="185"/>
    </location>
</feature>
<dbReference type="PROSITE" id="PS51485">
    <property type="entry name" value="PHYTOCYANIN"/>
    <property type="match status" value="1"/>
</dbReference>
<dbReference type="GO" id="GO:0009055">
    <property type="term" value="F:electron transfer activity"/>
    <property type="evidence" value="ECO:0007669"/>
    <property type="project" value="InterPro"/>
</dbReference>
<evidence type="ECO:0000256" key="1">
    <source>
        <dbReference type="ARBA" id="ARBA00004609"/>
    </source>
</evidence>
<feature type="transmembrane region" description="Helical" evidence="10">
    <location>
        <begin position="162"/>
        <end position="184"/>
    </location>
</feature>
<dbReference type="FunFam" id="2.60.40.420:FF:000010">
    <property type="entry name" value="Early nodulin-like protein 1"/>
    <property type="match status" value="1"/>
</dbReference>
<evidence type="ECO:0000256" key="10">
    <source>
        <dbReference type="SAM" id="Phobius"/>
    </source>
</evidence>
<dbReference type="InterPro" id="IPR003245">
    <property type="entry name" value="Phytocyanin_dom"/>
</dbReference>
<keyword evidence="10" id="KW-1133">Transmembrane helix</keyword>
<reference evidence="13 14" key="1">
    <citation type="submission" date="2024-01" db="EMBL/GenBank/DDBJ databases">
        <title>The genomes of 5 underutilized Papilionoideae crops provide insights into root nodulation and disease resistance.</title>
        <authorList>
            <person name="Yuan L."/>
        </authorList>
    </citation>
    <scope>NUCLEOTIDE SEQUENCE [LARGE SCALE GENOMIC DNA]</scope>
    <source>
        <strain evidence="13">LY-2023</strain>
        <tissue evidence="13">Leaf</tissue>
    </source>
</reference>
<keyword evidence="14" id="KW-1185">Reference proteome</keyword>
<dbReference type="CDD" id="cd11019">
    <property type="entry name" value="OsENODL1_like"/>
    <property type="match status" value="1"/>
</dbReference>
<dbReference type="InterPro" id="IPR039391">
    <property type="entry name" value="Phytocyanin-like"/>
</dbReference>
<dbReference type="EMBL" id="JAYKXN010000004">
    <property type="protein sequence ID" value="KAK7294243.1"/>
    <property type="molecule type" value="Genomic_DNA"/>
</dbReference>
<keyword evidence="7" id="KW-0325">Glycoprotein</keyword>
<evidence type="ECO:0000256" key="5">
    <source>
        <dbReference type="ARBA" id="ARBA00023136"/>
    </source>
</evidence>
<evidence type="ECO:0000256" key="2">
    <source>
        <dbReference type="ARBA" id="ARBA00022475"/>
    </source>
</evidence>
<evidence type="ECO:0000256" key="4">
    <source>
        <dbReference type="ARBA" id="ARBA00022729"/>
    </source>
</evidence>
<keyword evidence="4 11" id="KW-0732">Signal</keyword>
<dbReference type="PANTHER" id="PTHR33021:SF234">
    <property type="entry name" value="EARLY NODULIN-LIKE PROTEIN 7"/>
    <property type="match status" value="1"/>
</dbReference>
<evidence type="ECO:0000256" key="7">
    <source>
        <dbReference type="ARBA" id="ARBA00023180"/>
    </source>
</evidence>
<dbReference type="AlphaFoldDB" id="A0AAN9PCY7"/>
<accession>A0AAN9PCY7</accession>
<keyword evidence="5 10" id="KW-0472">Membrane</keyword>
<gene>
    <name evidence="13" type="ORF">RJT34_17130</name>
</gene>
<proteinExistence type="inferred from homology"/>
<evidence type="ECO:0000256" key="9">
    <source>
        <dbReference type="ARBA" id="ARBA00035011"/>
    </source>
</evidence>
<comment type="subcellular location">
    <subcellularLocation>
        <location evidence="1">Cell membrane</location>
        <topology evidence="1">Lipid-anchor</topology>
        <topology evidence="1">GPI-anchor</topology>
    </subcellularLocation>
</comment>
<dbReference type="InterPro" id="IPR008972">
    <property type="entry name" value="Cupredoxin"/>
</dbReference>
<dbReference type="GO" id="GO:0098552">
    <property type="term" value="C:side of membrane"/>
    <property type="evidence" value="ECO:0007669"/>
    <property type="project" value="UniProtKB-KW"/>
</dbReference>
<sequence length="185" mass="20266">MALSLLSVFFTSMILLLPFMDGSVEAARQFKVGDHLGWHQPSGPNNSAFYNQWASRNRFQVGDSLVFEYQNDSVLTVEKWEYFHCDTNNPIDTLENGNSTVILDSPGAFYFISGIADHCHNGQKLIVDVMSPHSIPHSPPSISLPPQGFSASPPSHSHASSATMLLASLFMALSTIFVIVLLLAP</sequence>
<evidence type="ECO:0000256" key="3">
    <source>
        <dbReference type="ARBA" id="ARBA00022622"/>
    </source>
</evidence>
<name>A0AAN9PCY7_CLITE</name>
<evidence type="ECO:0000259" key="12">
    <source>
        <dbReference type="PROSITE" id="PS51485"/>
    </source>
</evidence>
<evidence type="ECO:0000256" key="6">
    <source>
        <dbReference type="ARBA" id="ARBA00023157"/>
    </source>
</evidence>
<dbReference type="GO" id="GO:0005886">
    <property type="term" value="C:plasma membrane"/>
    <property type="evidence" value="ECO:0007669"/>
    <property type="project" value="UniProtKB-SubCell"/>
</dbReference>
<dbReference type="SUPFAM" id="SSF49503">
    <property type="entry name" value="Cupredoxins"/>
    <property type="match status" value="1"/>
</dbReference>
<dbReference type="PANTHER" id="PTHR33021">
    <property type="entry name" value="BLUE COPPER PROTEIN"/>
    <property type="match status" value="1"/>
</dbReference>
<dbReference type="Pfam" id="PF02298">
    <property type="entry name" value="Cu_bind_like"/>
    <property type="match status" value="1"/>
</dbReference>
<keyword evidence="10" id="KW-0812">Transmembrane</keyword>
<dbReference type="InterPro" id="IPR041846">
    <property type="entry name" value="ENL_dom"/>
</dbReference>
<protein>
    <recommendedName>
        <fullName evidence="12">Phytocyanin domain-containing protein</fullName>
    </recommendedName>
</protein>
<dbReference type="Proteomes" id="UP001359559">
    <property type="component" value="Unassembled WGS sequence"/>
</dbReference>
<keyword evidence="2" id="KW-1003">Cell membrane</keyword>
<organism evidence="13 14">
    <name type="scientific">Clitoria ternatea</name>
    <name type="common">Butterfly pea</name>
    <dbReference type="NCBI Taxonomy" id="43366"/>
    <lineage>
        <taxon>Eukaryota</taxon>
        <taxon>Viridiplantae</taxon>
        <taxon>Streptophyta</taxon>
        <taxon>Embryophyta</taxon>
        <taxon>Tracheophyta</taxon>
        <taxon>Spermatophyta</taxon>
        <taxon>Magnoliopsida</taxon>
        <taxon>eudicotyledons</taxon>
        <taxon>Gunneridae</taxon>
        <taxon>Pentapetalae</taxon>
        <taxon>rosids</taxon>
        <taxon>fabids</taxon>
        <taxon>Fabales</taxon>
        <taxon>Fabaceae</taxon>
        <taxon>Papilionoideae</taxon>
        <taxon>50 kb inversion clade</taxon>
        <taxon>NPAAA clade</taxon>
        <taxon>indigoferoid/millettioid clade</taxon>
        <taxon>Phaseoleae</taxon>
        <taxon>Clitoria</taxon>
    </lineage>
</organism>
<evidence type="ECO:0000256" key="11">
    <source>
        <dbReference type="SAM" id="SignalP"/>
    </source>
</evidence>